<dbReference type="SUPFAM" id="SSF51695">
    <property type="entry name" value="PLC-like phosphodiesterases"/>
    <property type="match status" value="1"/>
</dbReference>
<sequence>MILSLMAILAAATAQADARAAPTPVPAPTAPPAPRPRTGPLRLNDISVVGTHNSYKLAMPEQTMKLVRAVSPAIAESLDYAHRPLAEQLDAGARQIELDVNYDPKGGHYARGSKDPALLRPGFKVLHVPGIDNSSSCVLLTECLTILKRWSDAHPQHVPIMLMFNAKDEQLAARGGINALPFDDAAWDALDAEIRSVLPAGKLIVPDQVQGKYPTLRDAVRAGNWPTLARSRGKFLFTLDETPDKVAAYRGARKSLEGRIFFISTDEDSPAAAYLTINDPIADGPRIARDVAAGYLVRTRADADTREARVNDTKRREAALASGAQYVSTDYLWPDARFAGGYTVRLPGGVVARCSPVRERTGCAGEDVERKR</sequence>
<gene>
    <name evidence="3" type="ORF">H3Z74_15530</name>
</gene>
<dbReference type="CDD" id="cd08589">
    <property type="entry name" value="PI-PLCc_SaPLC1_like"/>
    <property type="match status" value="1"/>
</dbReference>
<dbReference type="KEGG" id="spap:H3Z74_15530"/>
<feature type="compositionally biased region" description="Pro residues" evidence="1">
    <location>
        <begin position="23"/>
        <end position="37"/>
    </location>
</feature>
<accession>A0A7H0LER7</accession>
<protein>
    <submittedName>
        <fullName evidence="3">Phosphatidylinositol-specific phospholipase C1-like protein</fullName>
    </submittedName>
</protein>
<evidence type="ECO:0000256" key="2">
    <source>
        <dbReference type="SAM" id="SignalP"/>
    </source>
</evidence>
<dbReference type="EMBL" id="CP061038">
    <property type="protein sequence ID" value="QNQ08170.1"/>
    <property type="molecule type" value="Genomic_DNA"/>
</dbReference>
<dbReference type="InterPro" id="IPR032075">
    <property type="entry name" value="PI-PLC-C1"/>
</dbReference>
<name>A0A7H0LER7_9SPHN</name>
<evidence type="ECO:0000256" key="1">
    <source>
        <dbReference type="SAM" id="MobiDB-lite"/>
    </source>
</evidence>
<dbReference type="AlphaFoldDB" id="A0A7H0LER7"/>
<reference evidence="3 4" key="1">
    <citation type="submission" date="2020-09" db="EMBL/GenBank/DDBJ databases">
        <title>Sphingomonas sp., a new species isolated from pork steak.</title>
        <authorList>
            <person name="Heidler von Heilborn D."/>
        </authorList>
    </citation>
    <scope>NUCLEOTIDE SEQUENCE [LARGE SCALE GENOMIC DNA]</scope>
    <source>
        <strain evidence="4">S8-3T</strain>
    </source>
</reference>
<dbReference type="GO" id="GO:0006629">
    <property type="term" value="P:lipid metabolic process"/>
    <property type="evidence" value="ECO:0007669"/>
    <property type="project" value="InterPro"/>
</dbReference>
<feature type="region of interest" description="Disordered" evidence="1">
    <location>
        <begin position="17"/>
        <end position="41"/>
    </location>
</feature>
<dbReference type="GO" id="GO:0008081">
    <property type="term" value="F:phosphoric diester hydrolase activity"/>
    <property type="evidence" value="ECO:0007669"/>
    <property type="project" value="InterPro"/>
</dbReference>
<keyword evidence="4" id="KW-1185">Reference proteome</keyword>
<organism evidence="3 4">
    <name type="scientific">Sphingomonas alpina</name>
    <dbReference type="NCBI Taxonomy" id="653931"/>
    <lineage>
        <taxon>Bacteria</taxon>
        <taxon>Pseudomonadati</taxon>
        <taxon>Pseudomonadota</taxon>
        <taxon>Alphaproteobacteria</taxon>
        <taxon>Sphingomonadales</taxon>
        <taxon>Sphingomonadaceae</taxon>
        <taxon>Sphingomonas</taxon>
    </lineage>
</organism>
<keyword evidence="2" id="KW-0732">Signal</keyword>
<feature type="chain" id="PRO_5028901338" evidence="2">
    <location>
        <begin position="17"/>
        <end position="372"/>
    </location>
</feature>
<proteinExistence type="predicted"/>
<feature type="signal peptide" evidence="2">
    <location>
        <begin position="1"/>
        <end position="16"/>
    </location>
</feature>
<evidence type="ECO:0000313" key="4">
    <source>
        <dbReference type="Proteomes" id="UP000516148"/>
    </source>
</evidence>
<dbReference type="RefSeq" id="WP_187760499.1">
    <property type="nucleotide sequence ID" value="NZ_CP061038.1"/>
</dbReference>
<dbReference type="Proteomes" id="UP000516148">
    <property type="component" value="Chromosome"/>
</dbReference>
<dbReference type="Gene3D" id="3.20.20.190">
    <property type="entry name" value="Phosphatidylinositol (PI) phosphodiesterase"/>
    <property type="match status" value="1"/>
</dbReference>
<dbReference type="InterPro" id="IPR017946">
    <property type="entry name" value="PLC-like_Pdiesterase_TIM-brl"/>
</dbReference>
<evidence type="ECO:0000313" key="3">
    <source>
        <dbReference type="EMBL" id="QNQ08170.1"/>
    </source>
</evidence>
<dbReference type="Pfam" id="PF16670">
    <property type="entry name" value="PI-PLC-C1"/>
    <property type="match status" value="1"/>
</dbReference>